<accession>A0AA46P595</accession>
<sequence length="832" mass="90975">MSANEHIEYATVTTGLRAPRVAVVFPAQANWDYFARAAMYAASNTWGGAGFVLVPATDGNVDPHVRDAVVAYDPDYVVSYSYTVGDLDKLTPGTIEKMLDEQNIDDQESRSRLRDDLRSMNVDDDVLARTRDAVVEASSSYRMDNSSEPGDDYRWHERELSLSAPVPTGPGSHLGALTPIEKIRRPADPTPVSVSPTLTGDIGVAAVMRLGLLSAPTAEGQTLDQTQRSAVQRWLLGVPTRFPSATPQAVLDPDYGTARGLPSVWDATTLGLASVTSVSSRRNRKLCVIGSTANDFALAMIWDRLYGNGLWIPDSWIGGEDRAHILQLLRDTLTPFYAREERAWAVTSVSHDIDAVAKVRDDVIGSPSTFMVSDPKTADAANDLPVIGLDDDLHFPDRGKLHFGIDEQFSSTTTMPVLRDPDGSTTLAATPALPIVQHELLRTVPDLSWQVDIDVPDTPIPPSRHVPAHVILHPDESPHNTWMRVGRAGLSYEALAYGFVPAGASADYRLVKPRVRRPSMQAWATARASLTGRTVATSAAGRHGDVLQTMFGSRNRLIEAISGDLLPVFRSFIPQFKTTREQFPEDEGCLVRGTVAYLNFSGVVSISGLPIEEARAQCDELLTERILSRGLLLNCSACGNLDFVVIDRLRQVNECLRCGHPNDLSLSRWKMPTGEPQWFYDLHPVATALMAQNGDVPILLAAHLRATASQSNRYADCAELEVSDSTGNKLAEADLLALVDDRVVVAEAKSTDQLDKGSNQRKAAKKRVLLAETFGAEEIVLATTRDGWTTASLNAMRAAVKGHDWKTMRRPRIREVLGLGTKTVKDRYVDVD</sequence>
<dbReference type="AlphaFoldDB" id="A0AA46P595"/>
<geneLocation type="plasmid" evidence="1 2">
    <name>pN1</name>
</geneLocation>
<evidence type="ECO:0000313" key="1">
    <source>
        <dbReference type="EMBL" id="UYF97228.1"/>
    </source>
</evidence>
<evidence type="ECO:0000313" key="2">
    <source>
        <dbReference type="Proteomes" id="UP001163947"/>
    </source>
</evidence>
<dbReference type="EMBL" id="CP106984">
    <property type="protein sequence ID" value="UYF97228.1"/>
    <property type="molecule type" value="Genomic_DNA"/>
</dbReference>
<organism evidence="1 2">
    <name type="scientific">Rhodococcus aetherivorans</name>
    <dbReference type="NCBI Taxonomy" id="191292"/>
    <lineage>
        <taxon>Bacteria</taxon>
        <taxon>Bacillati</taxon>
        <taxon>Actinomycetota</taxon>
        <taxon>Actinomycetes</taxon>
        <taxon>Mycobacteriales</taxon>
        <taxon>Nocardiaceae</taxon>
        <taxon>Rhodococcus</taxon>
    </lineage>
</organism>
<reference evidence="1" key="1">
    <citation type="submission" date="2022-09" db="EMBL/GenBank/DDBJ databases">
        <title>The genome sequence of Rhodococcus aetherivorans N1.</title>
        <authorList>
            <person name="Jiang W."/>
        </authorList>
    </citation>
    <scope>NUCLEOTIDE SEQUENCE</scope>
    <source>
        <strain evidence="1">N1</strain>
        <plasmid evidence="1">pN1</plasmid>
    </source>
</reference>
<name>A0AA46P595_9NOCA</name>
<gene>
    <name evidence="1" type="ORF">OCS65_28625</name>
</gene>
<protein>
    <submittedName>
        <fullName evidence="1">Uncharacterized protein</fullName>
    </submittedName>
</protein>
<keyword evidence="1" id="KW-0614">Plasmid</keyword>
<dbReference type="GeneID" id="83624472"/>
<dbReference type="Proteomes" id="UP001163947">
    <property type="component" value="Plasmid pN1"/>
</dbReference>
<proteinExistence type="predicted"/>
<dbReference type="RefSeq" id="WP_263510495.1">
    <property type="nucleotide sequence ID" value="NZ_CP106984.1"/>
</dbReference>